<dbReference type="AlphaFoldDB" id="A0A484FQS2"/>
<name>A0A484FQS2_COLOR</name>
<reference evidence="3" key="2">
    <citation type="journal article" date="2019" name="Mol. Plant Microbe Interact.">
        <title>Genome sequence resources for four phytopathogenic fungi from the Colletotrichum orbiculare species complex.</title>
        <authorList>
            <person name="Gan P."/>
            <person name="Tsushima A."/>
            <person name="Narusaka M."/>
            <person name="Narusaka Y."/>
            <person name="Takano Y."/>
            <person name="Kubo Y."/>
            <person name="Shirasu K."/>
        </authorList>
    </citation>
    <scope>GENOME REANNOTATION</scope>
    <source>
        <strain evidence="3">104-T / ATCC 96160 / CBS 514.97 / LARS 414 / MAFF 240422</strain>
    </source>
</reference>
<evidence type="ECO:0000313" key="2">
    <source>
        <dbReference type="EMBL" id="TDZ20352.1"/>
    </source>
</evidence>
<accession>A0A484FQS2</accession>
<evidence type="ECO:0000313" key="3">
    <source>
        <dbReference type="Proteomes" id="UP000014480"/>
    </source>
</evidence>
<gene>
    <name evidence="2" type="ORF">Cob_v006765</name>
</gene>
<evidence type="ECO:0000256" key="1">
    <source>
        <dbReference type="SAM" id="MobiDB-lite"/>
    </source>
</evidence>
<proteinExistence type="predicted"/>
<feature type="region of interest" description="Disordered" evidence="1">
    <location>
        <begin position="1"/>
        <end position="45"/>
    </location>
</feature>
<comment type="caution">
    <text evidence="2">The sequence shown here is derived from an EMBL/GenBank/DDBJ whole genome shotgun (WGS) entry which is preliminary data.</text>
</comment>
<dbReference type="Proteomes" id="UP000014480">
    <property type="component" value="Unassembled WGS sequence"/>
</dbReference>
<feature type="compositionally biased region" description="Polar residues" evidence="1">
    <location>
        <begin position="1"/>
        <end position="27"/>
    </location>
</feature>
<dbReference type="EMBL" id="AMCV02000017">
    <property type="protein sequence ID" value="TDZ20352.1"/>
    <property type="molecule type" value="Genomic_DNA"/>
</dbReference>
<keyword evidence="3" id="KW-1185">Reference proteome</keyword>
<protein>
    <submittedName>
        <fullName evidence="2">Uncharacterized protein</fullName>
    </submittedName>
</protein>
<reference evidence="3" key="1">
    <citation type="journal article" date="2013" name="New Phytol.">
        <title>Comparative genomic and transcriptomic analyses reveal the hemibiotrophic stage shift of Colletotrichum fungi.</title>
        <authorList>
            <person name="Gan P."/>
            <person name="Ikeda K."/>
            <person name="Irieda H."/>
            <person name="Narusaka M."/>
            <person name="O'Connell R.J."/>
            <person name="Narusaka Y."/>
            <person name="Takano Y."/>
            <person name="Kubo Y."/>
            <person name="Shirasu K."/>
        </authorList>
    </citation>
    <scope>NUCLEOTIDE SEQUENCE [LARGE SCALE GENOMIC DNA]</scope>
    <source>
        <strain evidence="3">104-T / ATCC 96160 / CBS 514.97 / LARS 414 / MAFF 240422</strain>
    </source>
</reference>
<organism evidence="2 3">
    <name type="scientific">Colletotrichum orbiculare (strain 104-T / ATCC 96160 / CBS 514.97 / LARS 414 / MAFF 240422)</name>
    <name type="common">Cucumber anthracnose fungus</name>
    <name type="synonym">Colletotrichum lagenarium</name>
    <dbReference type="NCBI Taxonomy" id="1213857"/>
    <lineage>
        <taxon>Eukaryota</taxon>
        <taxon>Fungi</taxon>
        <taxon>Dikarya</taxon>
        <taxon>Ascomycota</taxon>
        <taxon>Pezizomycotina</taxon>
        <taxon>Sordariomycetes</taxon>
        <taxon>Hypocreomycetidae</taxon>
        <taxon>Glomerellales</taxon>
        <taxon>Glomerellaceae</taxon>
        <taxon>Colletotrichum</taxon>
        <taxon>Colletotrichum orbiculare species complex</taxon>
    </lineage>
</organism>
<sequence length="85" mass="9036">MAPCSKSSNAPTSKQTVFPGNKDQATAESERGSPSGETGRQWADHVGCATSRSAVLTNRIIKTTNTHILAYFQSPLNTLSSSSQH</sequence>